<dbReference type="Pfam" id="PF13426">
    <property type="entry name" value="PAS_9"/>
    <property type="match status" value="1"/>
</dbReference>
<dbReference type="Pfam" id="PF13185">
    <property type="entry name" value="GAF_2"/>
    <property type="match status" value="1"/>
</dbReference>
<feature type="domain" description="GAF" evidence="1">
    <location>
        <begin position="38"/>
        <end position="190"/>
    </location>
</feature>
<evidence type="ECO:0000313" key="3">
    <source>
        <dbReference type="EMBL" id="KAF7599995.1"/>
    </source>
</evidence>
<evidence type="ECO:0000313" key="4">
    <source>
        <dbReference type="EMBL" id="PAS94422.1"/>
    </source>
</evidence>
<dbReference type="EMBL" id="MDUX01000011">
    <property type="protein sequence ID" value="KAF7599995.1"/>
    <property type="molecule type" value="Genomic_DNA"/>
</dbReference>
<reference evidence="4 5" key="2">
    <citation type="submission" date="2017-07" db="EMBL/GenBank/DDBJ databases">
        <title>Candidatus Dactylopiibacterium carminicum, a nitrogen-fixing symbiont of the cochineal insect Dactylopius coccus and Dactylopius opuntiae (Hemiptera: Coccoidea: Dactylopiidae).</title>
        <authorList>
            <person name="Vera A."/>
        </authorList>
    </citation>
    <scope>NUCLEOTIDE SEQUENCE [LARGE SCALE GENOMIC DNA]</scope>
    <source>
        <strain evidence="4 5">NFDCM</strain>
    </source>
</reference>
<dbReference type="InterPro" id="IPR000014">
    <property type="entry name" value="PAS"/>
</dbReference>
<organism evidence="4 5">
    <name type="scientific">Candidatus Dactylopiibacterium carminicum</name>
    <dbReference type="NCBI Taxonomy" id="857335"/>
    <lineage>
        <taxon>Bacteria</taxon>
        <taxon>Pseudomonadati</taxon>
        <taxon>Pseudomonadota</taxon>
        <taxon>Betaproteobacteria</taxon>
        <taxon>Rhodocyclales</taxon>
        <taxon>Rhodocyclaceae</taxon>
        <taxon>Candidatus Dactylopiibacterium</taxon>
    </lineage>
</organism>
<evidence type="ECO:0000259" key="1">
    <source>
        <dbReference type="SMART" id="SM00065"/>
    </source>
</evidence>
<dbReference type="Gene3D" id="3.30.450.40">
    <property type="match status" value="2"/>
</dbReference>
<dbReference type="OrthoDB" id="8533716at2"/>
<dbReference type="SMART" id="SM00091">
    <property type="entry name" value="PAS"/>
    <property type="match status" value="1"/>
</dbReference>
<dbReference type="AlphaFoldDB" id="A0A272EWD5"/>
<dbReference type="InterPro" id="IPR029016">
    <property type="entry name" value="GAF-like_dom_sf"/>
</dbReference>
<evidence type="ECO:0000259" key="2">
    <source>
        <dbReference type="SMART" id="SM00091"/>
    </source>
</evidence>
<dbReference type="CDD" id="cd00130">
    <property type="entry name" value="PAS"/>
    <property type="match status" value="1"/>
</dbReference>
<name>A0A272EWD5_9RHOO</name>
<dbReference type="InterPro" id="IPR035965">
    <property type="entry name" value="PAS-like_dom_sf"/>
</dbReference>
<accession>A0A272EWD5</accession>
<dbReference type="Pfam" id="PF01590">
    <property type="entry name" value="GAF"/>
    <property type="match status" value="1"/>
</dbReference>
<keyword evidence="6" id="KW-1185">Reference proteome</keyword>
<gene>
    <name evidence="3" type="ORF">BGI27_05265</name>
    <name evidence="4" type="ORF">CGU29_03675</name>
</gene>
<dbReference type="InterPro" id="IPR003018">
    <property type="entry name" value="GAF"/>
</dbReference>
<proteinExistence type="predicted"/>
<dbReference type="EMBL" id="NMRN01000007">
    <property type="protein sequence ID" value="PAS94422.1"/>
    <property type="molecule type" value="Genomic_DNA"/>
</dbReference>
<dbReference type="Proteomes" id="UP000623509">
    <property type="component" value="Unassembled WGS sequence"/>
</dbReference>
<reference evidence="3 6" key="1">
    <citation type="submission" date="2016-08" db="EMBL/GenBank/DDBJ databases">
        <title>Candidatus Dactylopiibacterium carminicum genome sequence.</title>
        <authorList>
            <person name="Ramirez-Puebla S.T."/>
            <person name="Ormeno-Orrillo E."/>
            <person name="Vera-Ponce De Leon A."/>
            <person name="Luis L."/>
            <person name="Sanchez-Flores A."/>
            <person name="Monica R."/>
            <person name="Martinez-Romero E."/>
        </authorList>
    </citation>
    <scope>NUCLEOTIDE SEQUENCE [LARGE SCALE GENOMIC DNA]</scope>
    <source>
        <strain evidence="3">END1</strain>
    </source>
</reference>
<comment type="caution">
    <text evidence="4">The sequence shown here is derived from an EMBL/GenBank/DDBJ whole genome shotgun (WGS) entry which is preliminary data.</text>
</comment>
<dbReference type="SMART" id="SM00065">
    <property type="entry name" value="GAF"/>
    <property type="match status" value="1"/>
</dbReference>
<sequence>MENVPCMTAPAASYDKLSERLQAAFVRLVRDEHLWRSDLYGALRDITSTLAGELELARVSVWQFSQDRVRLECRLSFRADQGCFETGKVMPAAVLMRLSPELDGTRVLEVNDSASDLRVAEFQRRYLGPEGMSAALIATLHEAGQLSGVLSLEHAGGPRLWSREEQQFAASVADLLGQVQVFHALKDRERSYRGIFDAAGDAILVIADGLIIDCNSRALALFGHPREILMGSPPEALSPPLQPDGQTSADKMAALVRNAIAEGPQHTEWTHLRADGTRVEVEATLSAIWLGGQYQVTAILRDVTERRVAEQLRQTSAELLKQRNISLQVVNSLASKLHGTTDSRVIAAETLRVLQVLQRSPLSMFHLAEADGGRYEVVASVGYTDEQTAARRFMPIERSLSRHAIELGRILHSDNIAEDERMDDEVRAILQADGVRSVTNLPLVYQGRALGVIGL</sequence>
<protein>
    <recommendedName>
        <fullName evidence="7">Histidine kinase</fullName>
    </recommendedName>
</protein>
<evidence type="ECO:0000313" key="6">
    <source>
        <dbReference type="Proteomes" id="UP000623509"/>
    </source>
</evidence>
<evidence type="ECO:0008006" key="7">
    <source>
        <dbReference type="Google" id="ProtNLM"/>
    </source>
</evidence>
<dbReference type="Proteomes" id="UP000216107">
    <property type="component" value="Unassembled WGS sequence"/>
</dbReference>
<dbReference type="SUPFAM" id="SSF55781">
    <property type="entry name" value="GAF domain-like"/>
    <property type="match status" value="2"/>
</dbReference>
<dbReference type="Gene3D" id="3.30.450.20">
    <property type="entry name" value="PAS domain"/>
    <property type="match status" value="1"/>
</dbReference>
<dbReference type="SUPFAM" id="SSF55785">
    <property type="entry name" value="PYP-like sensor domain (PAS domain)"/>
    <property type="match status" value="1"/>
</dbReference>
<feature type="domain" description="PAS" evidence="2">
    <location>
        <begin position="190"/>
        <end position="256"/>
    </location>
</feature>
<dbReference type="NCBIfam" id="TIGR00229">
    <property type="entry name" value="sensory_box"/>
    <property type="match status" value="1"/>
</dbReference>
<evidence type="ECO:0000313" key="5">
    <source>
        <dbReference type="Proteomes" id="UP000216107"/>
    </source>
</evidence>